<keyword evidence="21" id="KW-1185">Reference proteome</keyword>
<dbReference type="Pfam" id="PF00535">
    <property type="entry name" value="Glycos_transf_2"/>
    <property type="match status" value="1"/>
</dbReference>
<evidence type="ECO:0000256" key="4">
    <source>
        <dbReference type="ARBA" id="ARBA00004308"/>
    </source>
</evidence>
<keyword evidence="8 16" id="KW-0808">Transferase</keyword>
<comment type="pathway">
    <text evidence="5 16">Protein modification; protein glycosylation.</text>
</comment>
<gene>
    <name evidence="20" type="ORF">PHSY_005705</name>
</gene>
<evidence type="ECO:0000256" key="5">
    <source>
        <dbReference type="ARBA" id="ARBA00004922"/>
    </source>
</evidence>
<name>R9P9R6_PSEHS</name>
<dbReference type="GO" id="GO:0004582">
    <property type="term" value="F:dolichyl-phosphate beta-D-mannosyltransferase activity"/>
    <property type="evidence" value="ECO:0007669"/>
    <property type="project" value="UniProtKB-UniRule"/>
</dbReference>
<keyword evidence="14" id="KW-0464">Manganese</keyword>
<evidence type="ECO:0000256" key="1">
    <source>
        <dbReference type="ARBA" id="ARBA00001913"/>
    </source>
</evidence>
<dbReference type="CDD" id="cd06442">
    <property type="entry name" value="DPM1_like"/>
    <property type="match status" value="1"/>
</dbReference>
<evidence type="ECO:0000256" key="8">
    <source>
        <dbReference type="ARBA" id="ARBA00022679"/>
    </source>
</evidence>
<feature type="transmembrane region" description="Helical" evidence="17">
    <location>
        <begin position="308"/>
        <end position="331"/>
    </location>
</feature>
<dbReference type="HOGENOM" id="CLU_033536_13_1_1"/>
<dbReference type="RefSeq" id="XP_012191703.1">
    <property type="nucleotide sequence ID" value="XM_012336313.1"/>
</dbReference>
<dbReference type="UniPathway" id="UPA00378"/>
<evidence type="ECO:0000256" key="15">
    <source>
        <dbReference type="ARBA" id="ARBA00053724"/>
    </source>
</evidence>
<dbReference type="GO" id="GO:0046872">
    <property type="term" value="F:metal ion binding"/>
    <property type="evidence" value="ECO:0007669"/>
    <property type="project" value="UniProtKB-KW"/>
</dbReference>
<comment type="cofactor">
    <cofactor evidence="1">
        <name>Ca(2+)</name>
        <dbReference type="ChEBI" id="CHEBI:29108"/>
    </cofactor>
</comment>
<keyword evidence="13 17" id="KW-0472">Membrane</keyword>
<reference evidence="21" key="1">
    <citation type="journal article" date="2013" name="Genome Announc.">
        <title>Draft genome sequence of the basidiomycetous yeast-like fungus Pseudozyma hubeiensis SY62, which produces an abundant amount of the biosurfactant mannosylerythritol lipids.</title>
        <authorList>
            <person name="Konishi M."/>
            <person name="Hatada Y."/>
            <person name="Horiuchi J."/>
        </authorList>
    </citation>
    <scope>NUCLEOTIDE SEQUENCE [LARGE SCALE GENOMIC DNA]</scope>
    <source>
        <strain evidence="21">SY62</strain>
    </source>
</reference>
<dbReference type="Proteomes" id="UP000014071">
    <property type="component" value="Unassembled WGS sequence"/>
</dbReference>
<evidence type="ECO:0000256" key="6">
    <source>
        <dbReference type="ARBA" id="ARBA00006739"/>
    </source>
</evidence>
<keyword evidence="10" id="KW-0479">Metal-binding</keyword>
<dbReference type="AlphaFoldDB" id="R9P9R6"/>
<organism evidence="20 21">
    <name type="scientific">Pseudozyma hubeiensis (strain SY62)</name>
    <name type="common">Yeast</name>
    <dbReference type="NCBI Taxonomy" id="1305764"/>
    <lineage>
        <taxon>Eukaryota</taxon>
        <taxon>Fungi</taxon>
        <taxon>Dikarya</taxon>
        <taxon>Basidiomycota</taxon>
        <taxon>Ustilaginomycotina</taxon>
        <taxon>Ustilaginomycetes</taxon>
        <taxon>Ustilaginales</taxon>
        <taxon>Ustilaginaceae</taxon>
        <taxon>Pseudozyma</taxon>
    </lineage>
</organism>
<dbReference type="Gene3D" id="3.90.550.10">
    <property type="entry name" value="Spore Coat Polysaccharide Biosynthesis Protein SpsA, Chain A"/>
    <property type="match status" value="1"/>
</dbReference>
<accession>R9P9R6</accession>
<dbReference type="EMBL" id="DF238815">
    <property type="protein sequence ID" value="GAC98116.1"/>
    <property type="molecule type" value="Genomic_DNA"/>
</dbReference>
<dbReference type="FunFam" id="3.90.550.10:FF:000119">
    <property type="entry name" value="Dolichol-phosphate mannosyltransferase subunit 1"/>
    <property type="match status" value="1"/>
</dbReference>
<comment type="function">
    <text evidence="15 16">Transfers mannose from GDP-mannose to dolichol monophosphate to form dolichol phosphate mannose (Dol-P-Man) which is the mannosyl donor in pathways leading to N-glycosylation, glycosyl phosphatidylinositol membrane anchoring, and O-mannosylation of proteins.</text>
</comment>
<dbReference type="GO" id="GO:0035269">
    <property type="term" value="P:protein O-linked glycosylation via mannose"/>
    <property type="evidence" value="ECO:0007669"/>
    <property type="project" value="TreeGrafter"/>
</dbReference>
<evidence type="ECO:0000256" key="3">
    <source>
        <dbReference type="ARBA" id="ARBA00001946"/>
    </source>
</evidence>
<feature type="chain" id="PRO_5004478098" description="Dolichol-phosphate mannosyltransferase subunit 1" evidence="18">
    <location>
        <begin position="17"/>
        <end position="333"/>
    </location>
</feature>
<comment type="cofactor">
    <cofactor evidence="2">
        <name>Mn(2+)</name>
        <dbReference type="ChEBI" id="CHEBI:29035"/>
    </cofactor>
</comment>
<dbReference type="InterPro" id="IPR039528">
    <property type="entry name" value="DPM1-like"/>
</dbReference>
<dbReference type="OrthoDB" id="2603at2759"/>
<keyword evidence="11" id="KW-0460">Magnesium</keyword>
<feature type="signal peptide" evidence="18">
    <location>
        <begin position="1"/>
        <end position="16"/>
    </location>
</feature>
<dbReference type="GO" id="GO:0006506">
    <property type="term" value="P:GPI anchor biosynthetic process"/>
    <property type="evidence" value="ECO:0007669"/>
    <property type="project" value="TreeGrafter"/>
</dbReference>
<protein>
    <recommendedName>
        <fullName evidence="16">Dolichol-phosphate mannosyltransferase subunit 1</fullName>
        <ecNumber evidence="16">2.4.1.83</ecNumber>
    </recommendedName>
</protein>
<comment type="catalytic activity">
    <reaction evidence="16">
        <text>a di-trans,poly-cis-dolichyl phosphate + GDP-alpha-D-mannose = a di-trans,poly-cis-dolichyl beta-D-mannosyl phosphate + GDP</text>
        <dbReference type="Rhea" id="RHEA:21184"/>
        <dbReference type="Rhea" id="RHEA-COMP:19498"/>
        <dbReference type="Rhea" id="RHEA-COMP:19501"/>
        <dbReference type="ChEBI" id="CHEBI:57527"/>
        <dbReference type="ChEBI" id="CHEBI:57683"/>
        <dbReference type="ChEBI" id="CHEBI:58189"/>
        <dbReference type="ChEBI" id="CHEBI:58211"/>
    </reaction>
</comment>
<feature type="domain" description="Glycosyltransferase 2-like" evidence="19">
    <location>
        <begin position="72"/>
        <end position="235"/>
    </location>
</feature>
<sequence>MLLLRVLLFTSPLALLERRLHPRSAAYIVPRNPTIERERWQMSIALDMDTTKIRKQPAASASSSSSSTPFCSVIVPAFRENLNIRPLVTRLSSAFSSHPDLSNTEIIIVDDNSRDGSVETVSALQHEGYNVRIVVRTSERGLSSAVVRGFREARGERMICMDADLQHPPEAVPSLLLALDDRKTFVLGTRYGAGVSMDKDWPLHRRIISSGARMLALPLTTASDPMSGFFGITKRSFANADQDINAQGFKIALDLLVKSGVESSAIAEVPFSFGLRQEGESKLDGKVMLKYVEQLVELYRFRFGTAPLVFVLLMLVVLALYVWSHVVAPVFSR</sequence>
<comment type="subunit">
    <text evidence="16">Component of the dolichol-phosphate mannose (DPM) synthase complex.</text>
</comment>
<dbReference type="PANTHER" id="PTHR43398">
    <property type="entry name" value="DOLICHOL-PHOSPHATE MANNOSYLTRANSFERASE SUBUNIT 1"/>
    <property type="match status" value="1"/>
</dbReference>
<dbReference type="PANTHER" id="PTHR43398:SF1">
    <property type="entry name" value="DOLICHOL-PHOSPHATE MANNOSYLTRANSFERASE SUBUNIT 1"/>
    <property type="match status" value="1"/>
</dbReference>
<dbReference type="GeneID" id="24110982"/>
<dbReference type="InterPro" id="IPR029044">
    <property type="entry name" value="Nucleotide-diphossugar_trans"/>
</dbReference>
<keyword evidence="12 17" id="KW-1133">Transmembrane helix</keyword>
<keyword evidence="9 17" id="KW-0812">Transmembrane</keyword>
<dbReference type="STRING" id="1305764.R9P9R6"/>
<evidence type="ECO:0000259" key="19">
    <source>
        <dbReference type="Pfam" id="PF00535"/>
    </source>
</evidence>
<dbReference type="EC" id="2.4.1.83" evidence="16"/>
<evidence type="ECO:0000256" key="12">
    <source>
        <dbReference type="ARBA" id="ARBA00022989"/>
    </source>
</evidence>
<evidence type="ECO:0000256" key="13">
    <source>
        <dbReference type="ARBA" id="ARBA00023136"/>
    </source>
</evidence>
<evidence type="ECO:0000256" key="10">
    <source>
        <dbReference type="ARBA" id="ARBA00022723"/>
    </source>
</evidence>
<evidence type="ECO:0000256" key="2">
    <source>
        <dbReference type="ARBA" id="ARBA00001936"/>
    </source>
</evidence>
<comment type="cofactor">
    <cofactor evidence="3">
        <name>Mg(2+)</name>
        <dbReference type="ChEBI" id="CHEBI:18420"/>
    </cofactor>
</comment>
<proteinExistence type="inferred from homology"/>
<evidence type="ECO:0000256" key="11">
    <source>
        <dbReference type="ARBA" id="ARBA00022842"/>
    </source>
</evidence>
<dbReference type="GO" id="GO:0005789">
    <property type="term" value="C:endoplasmic reticulum membrane"/>
    <property type="evidence" value="ECO:0007669"/>
    <property type="project" value="TreeGrafter"/>
</dbReference>
<keyword evidence="18" id="KW-0732">Signal</keyword>
<evidence type="ECO:0000313" key="20">
    <source>
        <dbReference type="EMBL" id="GAC98116.1"/>
    </source>
</evidence>
<evidence type="ECO:0000256" key="9">
    <source>
        <dbReference type="ARBA" id="ARBA00022692"/>
    </source>
</evidence>
<dbReference type="InterPro" id="IPR001173">
    <property type="entry name" value="Glyco_trans_2-like"/>
</dbReference>
<evidence type="ECO:0000256" key="14">
    <source>
        <dbReference type="ARBA" id="ARBA00023211"/>
    </source>
</evidence>
<dbReference type="eggNOG" id="KOG2978">
    <property type="taxonomic scope" value="Eukaryota"/>
</dbReference>
<evidence type="ECO:0000313" key="21">
    <source>
        <dbReference type="Proteomes" id="UP000014071"/>
    </source>
</evidence>
<evidence type="ECO:0000256" key="16">
    <source>
        <dbReference type="RuleBase" id="RU365083"/>
    </source>
</evidence>
<evidence type="ECO:0000256" key="7">
    <source>
        <dbReference type="ARBA" id="ARBA00022676"/>
    </source>
</evidence>
<evidence type="ECO:0000256" key="17">
    <source>
        <dbReference type="SAM" id="Phobius"/>
    </source>
</evidence>
<comment type="subcellular location">
    <subcellularLocation>
        <location evidence="4">Endomembrane system</location>
    </subcellularLocation>
    <subcellularLocation>
        <location evidence="16">Endoplasmic reticulum</location>
    </subcellularLocation>
</comment>
<dbReference type="SUPFAM" id="SSF53448">
    <property type="entry name" value="Nucleotide-diphospho-sugar transferases"/>
    <property type="match status" value="1"/>
</dbReference>
<comment type="similarity">
    <text evidence="6 16">Belongs to the glycosyltransferase 2 family.</text>
</comment>
<keyword evidence="7 16" id="KW-0328">Glycosyltransferase</keyword>
<evidence type="ECO:0000256" key="18">
    <source>
        <dbReference type="SAM" id="SignalP"/>
    </source>
</evidence>
<dbReference type="GO" id="GO:0006488">
    <property type="term" value="P:dolichol-linked oligosaccharide biosynthetic process"/>
    <property type="evidence" value="ECO:0007669"/>
    <property type="project" value="TreeGrafter"/>
</dbReference>
<keyword evidence="16" id="KW-0256">Endoplasmic reticulum</keyword>